<proteinExistence type="predicted"/>
<feature type="compositionally biased region" description="Basic residues" evidence="1">
    <location>
        <begin position="13"/>
        <end position="22"/>
    </location>
</feature>
<dbReference type="AlphaFoldDB" id="A0AAV2FC00"/>
<dbReference type="Proteomes" id="UP001497516">
    <property type="component" value="Chromosome 6"/>
</dbReference>
<organism evidence="2 3">
    <name type="scientific">Linum trigynum</name>
    <dbReference type="NCBI Taxonomy" id="586398"/>
    <lineage>
        <taxon>Eukaryota</taxon>
        <taxon>Viridiplantae</taxon>
        <taxon>Streptophyta</taxon>
        <taxon>Embryophyta</taxon>
        <taxon>Tracheophyta</taxon>
        <taxon>Spermatophyta</taxon>
        <taxon>Magnoliopsida</taxon>
        <taxon>eudicotyledons</taxon>
        <taxon>Gunneridae</taxon>
        <taxon>Pentapetalae</taxon>
        <taxon>rosids</taxon>
        <taxon>fabids</taxon>
        <taxon>Malpighiales</taxon>
        <taxon>Linaceae</taxon>
        <taxon>Linum</taxon>
    </lineage>
</organism>
<evidence type="ECO:0000256" key="1">
    <source>
        <dbReference type="SAM" id="MobiDB-lite"/>
    </source>
</evidence>
<sequence>MRHNWNNCPCPNRPHRQNRLQHRYQEGRRPHQSSLCGFSALKLSDHSAAAEIRRYIHLWPVRLQATTVNLFVS</sequence>
<name>A0AAV2FC00_9ROSI</name>
<dbReference type="EMBL" id="OZ034819">
    <property type="protein sequence ID" value="CAL1395170.1"/>
    <property type="molecule type" value="Genomic_DNA"/>
</dbReference>
<evidence type="ECO:0000313" key="3">
    <source>
        <dbReference type="Proteomes" id="UP001497516"/>
    </source>
</evidence>
<accession>A0AAV2FC00</accession>
<gene>
    <name evidence="2" type="ORF">LTRI10_LOCUS35622</name>
</gene>
<reference evidence="2 3" key="1">
    <citation type="submission" date="2024-04" db="EMBL/GenBank/DDBJ databases">
        <authorList>
            <person name="Fracassetti M."/>
        </authorList>
    </citation>
    <scope>NUCLEOTIDE SEQUENCE [LARGE SCALE GENOMIC DNA]</scope>
</reference>
<evidence type="ECO:0000313" key="2">
    <source>
        <dbReference type="EMBL" id="CAL1395170.1"/>
    </source>
</evidence>
<protein>
    <submittedName>
        <fullName evidence="2">Uncharacterized protein</fullName>
    </submittedName>
</protein>
<feature type="region of interest" description="Disordered" evidence="1">
    <location>
        <begin position="1"/>
        <end position="28"/>
    </location>
</feature>
<keyword evidence="3" id="KW-1185">Reference proteome</keyword>